<dbReference type="PANTHER" id="PTHR10343">
    <property type="entry name" value="5'-AMP-ACTIVATED PROTEIN KINASE , BETA SUBUNIT"/>
    <property type="match status" value="1"/>
</dbReference>
<gene>
    <name evidence="4" type="ORF">NDN08_003152</name>
</gene>
<dbReference type="AlphaFoldDB" id="A0AAV8UZC0"/>
<comment type="similarity">
    <text evidence="1">Belongs to the CRP1/MDG1 family.</text>
</comment>
<dbReference type="Pfam" id="PF16561">
    <property type="entry name" value="AMPK1_CBM"/>
    <property type="match status" value="1"/>
</dbReference>
<dbReference type="GO" id="GO:0019901">
    <property type="term" value="F:protein kinase binding"/>
    <property type="evidence" value="ECO:0007669"/>
    <property type="project" value="TreeGrafter"/>
</dbReference>
<dbReference type="InterPro" id="IPR019734">
    <property type="entry name" value="TPR_rpt"/>
</dbReference>
<dbReference type="SMART" id="SM00028">
    <property type="entry name" value="TPR"/>
    <property type="match status" value="3"/>
</dbReference>
<dbReference type="GO" id="GO:0031588">
    <property type="term" value="C:nucleotide-activated protein kinase complex"/>
    <property type="evidence" value="ECO:0007669"/>
    <property type="project" value="TreeGrafter"/>
</dbReference>
<name>A0AAV8UZC0_9RHOD</name>
<feature type="compositionally biased region" description="Basic and acidic residues" evidence="2">
    <location>
        <begin position="144"/>
        <end position="159"/>
    </location>
</feature>
<dbReference type="CDD" id="cd02859">
    <property type="entry name" value="E_set_AMPKbeta_like_N"/>
    <property type="match status" value="1"/>
</dbReference>
<dbReference type="InterPro" id="IPR050827">
    <property type="entry name" value="CRP1_MDG1_kinase"/>
</dbReference>
<feature type="region of interest" description="Disordered" evidence="2">
    <location>
        <begin position="377"/>
        <end position="407"/>
    </location>
</feature>
<proteinExistence type="inferred from homology"/>
<dbReference type="GO" id="GO:0007165">
    <property type="term" value="P:signal transduction"/>
    <property type="evidence" value="ECO:0007669"/>
    <property type="project" value="TreeGrafter"/>
</dbReference>
<dbReference type="InterPro" id="IPR013783">
    <property type="entry name" value="Ig-like_fold"/>
</dbReference>
<dbReference type="SUPFAM" id="SSF81296">
    <property type="entry name" value="E set domains"/>
    <property type="match status" value="1"/>
</dbReference>
<reference evidence="4 5" key="1">
    <citation type="journal article" date="2023" name="Nat. Commun.">
        <title>Origin of minicircular mitochondrial genomes in red algae.</title>
        <authorList>
            <person name="Lee Y."/>
            <person name="Cho C.H."/>
            <person name="Lee Y.M."/>
            <person name="Park S.I."/>
            <person name="Yang J.H."/>
            <person name="West J.A."/>
            <person name="Bhattacharya D."/>
            <person name="Yoon H.S."/>
        </authorList>
    </citation>
    <scope>NUCLEOTIDE SEQUENCE [LARGE SCALE GENOMIC DNA]</scope>
    <source>
        <strain evidence="4 5">CCMP1338</strain>
        <tissue evidence="4">Whole cell</tissue>
    </source>
</reference>
<evidence type="ECO:0000256" key="2">
    <source>
        <dbReference type="SAM" id="MobiDB-lite"/>
    </source>
</evidence>
<dbReference type="GO" id="GO:0005737">
    <property type="term" value="C:cytoplasm"/>
    <property type="evidence" value="ECO:0007669"/>
    <property type="project" value="TreeGrafter"/>
</dbReference>
<dbReference type="GO" id="GO:0005634">
    <property type="term" value="C:nucleus"/>
    <property type="evidence" value="ECO:0007669"/>
    <property type="project" value="TreeGrafter"/>
</dbReference>
<evidence type="ECO:0000313" key="5">
    <source>
        <dbReference type="Proteomes" id="UP001157974"/>
    </source>
</evidence>
<sequence>MEGLRMKKGNSNVWTTFTWPADDYASSVYVVGNFDRFLRHPLRQQADKSFGTGKYTCTVPVIEIPQGEHLFKYIVDGEYRVRDDSEQYSIVHDAEGTRYHKLVVMRNQVCPVGNPSIIREEGSSLRGTASSPHTAGQSPAVPPPKERKSILRRAGDMFSRKSPSPSGQTPSQEPRAKVPPSQKPDPVTQQPVAEKRQSLTKENQPVNGNRGFRVSWRKSLKLNRGSFVSAPLTVDTVDASEVNTKIKQWREYARTLQKWGDYEGAAVLYDQAVALLEENNGRNTIQYADLQVDLAHIFGSKQDFKRSEFHVKKALGVYKAIGFDRPERHGDLLSYLAVMVDRQKRRSDAETYYREALRVYKNNRVQGENVEITEKNLALNQRRDTRQEDGTVKQTRAEDGNSLHPHS</sequence>
<dbReference type="Gene3D" id="1.25.40.10">
    <property type="entry name" value="Tetratricopeptide repeat domain"/>
    <property type="match status" value="1"/>
</dbReference>
<evidence type="ECO:0000313" key="4">
    <source>
        <dbReference type="EMBL" id="KAJ8906662.1"/>
    </source>
</evidence>
<dbReference type="InterPro" id="IPR014756">
    <property type="entry name" value="Ig_E-set"/>
</dbReference>
<dbReference type="InterPro" id="IPR011990">
    <property type="entry name" value="TPR-like_helical_dom_sf"/>
</dbReference>
<protein>
    <recommendedName>
        <fullName evidence="3">AMP-activated protein kinase glycogen-binding domain-containing protein</fullName>
    </recommendedName>
</protein>
<dbReference type="Pfam" id="PF13374">
    <property type="entry name" value="TPR_10"/>
    <property type="match status" value="1"/>
</dbReference>
<feature type="compositionally biased region" description="Basic and acidic residues" evidence="2">
    <location>
        <begin position="381"/>
        <end position="401"/>
    </location>
</feature>
<feature type="compositionally biased region" description="Polar residues" evidence="2">
    <location>
        <begin position="161"/>
        <end position="172"/>
    </location>
</feature>
<evidence type="ECO:0000259" key="3">
    <source>
        <dbReference type="Pfam" id="PF16561"/>
    </source>
</evidence>
<dbReference type="InterPro" id="IPR032640">
    <property type="entry name" value="AMPK1_CBM"/>
</dbReference>
<dbReference type="Gene3D" id="2.60.40.10">
    <property type="entry name" value="Immunoglobulins"/>
    <property type="match status" value="1"/>
</dbReference>
<feature type="domain" description="AMP-activated protein kinase glycogen-binding" evidence="3">
    <location>
        <begin position="15"/>
        <end position="103"/>
    </location>
</feature>
<organism evidence="4 5">
    <name type="scientific">Rhodosorus marinus</name>
    <dbReference type="NCBI Taxonomy" id="101924"/>
    <lineage>
        <taxon>Eukaryota</taxon>
        <taxon>Rhodophyta</taxon>
        <taxon>Stylonematophyceae</taxon>
        <taxon>Stylonematales</taxon>
        <taxon>Stylonemataceae</taxon>
        <taxon>Rhodosorus</taxon>
    </lineage>
</organism>
<dbReference type="SUPFAM" id="SSF48452">
    <property type="entry name" value="TPR-like"/>
    <property type="match status" value="1"/>
</dbReference>
<evidence type="ECO:0000256" key="1">
    <source>
        <dbReference type="ARBA" id="ARBA00038216"/>
    </source>
</evidence>
<dbReference type="Proteomes" id="UP001157974">
    <property type="component" value="Unassembled WGS sequence"/>
</dbReference>
<dbReference type="EMBL" id="JAMWBK010000003">
    <property type="protein sequence ID" value="KAJ8906662.1"/>
    <property type="molecule type" value="Genomic_DNA"/>
</dbReference>
<dbReference type="PANTHER" id="PTHR10343:SF81">
    <property type="entry name" value="CRUCIFORM DNA-RECOGNIZING PROTEIN 1-RELATED"/>
    <property type="match status" value="1"/>
</dbReference>
<comment type="caution">
    <text evidence="4">The sequence shown here is derived from an EMBL/GenBank/DDBJ whole genome shotgun (WGS) entry which is preliminary data.</text>
</comment>
<feature type="compositionally biased region" description="Polar residues" evidence="2">
    <location>
        <begin position="125"/>
        <end position="137"/>
    </location>
</feature>
<feature type="region of interest" description="Disordered" evidence="2">
    <location>
        <begin position="113"/>
        <end position="211"/>
    </location>
</feature>
<accession>A0AAV8UZC0</accession>
<keyword evidence="5" id="KW-1185">Reference proteome</keyword>